<sequence>MIGENSDDLMRMSSSDESPKELEEVTKAPTNAKNKRKGKKIVEATSERDWIRASHDPIILEESLLALENMEEGGGNVISERREAAGSDRDAGIEETAGDNPHTVGQMPRRSVRERKGHLMAYTNLSCTEMQ</sequence>
<evidence type="ECO:0000313" key="3">
    <source>
        <dbReference type="Proteomes" id="UP001472677"/>
    </source>
</evidence>
<accession>A0ABR2F152</accession>
<dbReference type="EMBL" id="JBBPBM010000009">
    <property type="protein sequence ID" value="KAK8568657.1"/>
    <property type="molecule type" value="Genomic_DNA"/>
</dbReference>
<comment type="caution">
    <text evidence="2">The sequence shown here is derived from an EMBL/GenBank/DDBJ whole genome shotgun (WGS) entry which is preliminary data.</text>
</comment>
<organism evidence="2 3">
    <name type="scientific">Hibiscus sabdariffa</name>
    <name type="common">roselle</name>
    <dbReference type="NCBI Taxonomy" id="183260"/>
    <lineage>
        <taxon>Eukaryota</taxon>
        <taxon>Viridiplantae</taxon>
        <taxon>Streptophyta</taxon>
        <taxon>Embryophyta</taxon>
        <taxon>Tracheophyta</taxon>
        <taxon>Spermatophyta</taxon>
        <taxon>Magnoliopsida</taxon>
        <taxon>eudicotyledons</taxon>
        <taxon>Gunneridae</taxon>
        <taxon>Pentapetalae</taxon>
        <taxon>rosids</taxon>
        <taxon>malvids</taxon>
        <taxon>Malvales</taxon>
        <taxon>Malvaceae</taxon>
        <taxon>Malvoideae</taxon>
        <taxon>Hibiscus</taxon>
    </lineage>
</organism>
<gene>
    <name evidence="2" type="ORF">V6N12_007203</name>
</gene>
<protein>
    <submittedName>
        <fullName evidence="2">Uncharacterized protein</fullName>
    </submittedName>
</protein>
<proteinExistence type="predicted"/>
<feature type="compositionally biased region" description="Basic and acidic residues" evidence="1">
    <location>
        <begin position="79"/>
        <end position="92"/>
    </location>
</feature>
<evidence type="ECO:0000313" key="2">
    <source>
        <dbReference type="EMBL" id="KAK8568657.1"/>
    </source>
</evidence>
<feature type="region of interest" description="Disordered" evidence="1">
    <location>
        <begin position="1"/>
        <end position="40"/>
    </location>
</feature>
<reference evidence="2 3" key="1">
    <citation type="journal article" date="2024" name="G3 (Bethesda)">
        <title>Genome assembly of Hibiscus sabdariffa L. provides insights into metabolisms of medicinal natural products.</title>
        <authorList>
            <person name="Kim T."/>
        </authorList>
    </citation>
    <scope>NUCLEOTIDE SEQUENCE [LARGE SCALE GENOMIC DNA]</scope>
    <source>
        <strain evidence="2">TK-2024</strain>
        <tissue evidence="2">Old leaves</tissue>
    </source>
</reference>
<feature type="compositionally biased region" description="Basic and acidic residues" evidence="1">
    <location>
        <begin position="17"/>
        <end position="26"/>
    </location>
</feature>
<keyword evidence="3" id="KW-1185">Reference proteome</keyword>
<feature type="region of interest" description="Disordered" evidence="1">
    <location>
        <begin position="75"/>
        <end position="110"/>
    </location>
</feature>
<evidence type="ECO:0000256" key="1">
    <source>
        <dbReference type="SAM" id="MobiDB-lite"/>
    </source>
</evidence>
<dbReference type="Proteomes" id="UP001472677">
    <property type="component" value="Unassembled WGS sequence"/>
</dbReference>
<name>A0ABR2F152_9ROSI</name>